<feature type="region of interest" description="Disordered" evidence="1">
    <location>
        <begin position="388"/>
        <end position="453"/>
    </location>
</feature>
<feature type="compositionally biased region" description="Basic and acidic residues" evidence="1">
    <location>
        <begin position="630"/>
        <end position="645"/>
    </location>
</feature>
<dbReference type="VEuPathDB" id="CryptoDB:Vbra_20156"/>
<protein>
    <submittedName>
        <fullName evidence="2">Uncharacterized protein</fullName>
    </submittedName>
</protein>
<evidence type="ECO:0000313" key="2">
    <source>
        <dbReference type="EMBL" id="CEL92849.1"/>
    </source>
</evidence>
<feature type="region of interest" description="Disordered" evidence="1">
    <location>
        <begin position="493"/>
        <end position="587"/>
    </location>
</feature>
<feature type="compositionally biased region" description="Low complexity" evidence="1">
    <location>
        <begin position="47"/>
        <end position="56"/>
    </location>
</feature>
<feature type="region of interest" description="Disordered" evidence="1">
    <location>
        <begin position="1"/>
        <end position="159"/>
    </location>
</feature>
<sequence length="718" mass="76085">MALSSARMVHRGQALFFPPPLDLHRRAATDQSHASKGIQKATPSPPLSALSSQSPPETRPPSVLSSSRQESGDLAGLARQRFGTQTSHRPQDGTGPIPRVVGLPPKVPRGHGTPVEVLEAQPVSSTRARRGQESGRGDDARAKPVSNASPLRPADGPLYRLPTQYTVVETPLHPANQSLASPSPFGNDSPSPQVIPLFSKKWRVGPPPSPVPMKQERMGALSVSPVLPTAEPHFDASDKGRGRVRDWGRVEELIRVDDRPFDECPDAWLPGHTCDATCELLYQLKNEPFSPPPVPSTPPRPQPPPPCSLQIPSPLAAPQQRSDGSGDAAAASAGHSKPGAKMESPSHLSRPPLPPTSAKPKPSAPLRALAHGDAMACISANHAVEEAAPIPSIRKHQPPSPPAPAAVDVSDASPHVARMHRSASVRSWGGSSSGSMPSSRASQDPGAGACAVPPLALDNIPVLKMADERRAGTRTGSKALSLLKSTCRTSISAAVATEDSENEPQGEGPATPNPTPLRRRITTGTRLPSKAPTSHPPCPASIDTSRRAFSEMDACSRRGEADESSTPLCDRHESPASTSRARGAAGRGLSSVLGHLPELLKAHVEHAAALERLLDRPRSRLLRRRSVAAQEKRSERAADQEREAQAEQSIMSPVAPQPSAAPQPGSLSPLPPRPLSPSCPCLSSPLRRELQALSEEIECLRETERVGKGGSDACRTWR</sequence>
<feature type="compositionally biased region" description="Pro residues" evidence="1">
    <location>
        <begin position="289"/>
        <end position="307"/>
    </location>
</feature>
<dbReference type="EMBL" id="CDMY01000113">
    <property type="protein sequence ID" value="CEL92849.1"/>
    <property type="molecule type" value="Genomic_DNA"/>
</dbReference>
<feature type="region of interest" description="Disordered" evidence="1">
    <location>
        <begin position="625"/>
        <end position="681"/>
    </location>
</feature>
<feature type="region of interest" description="Disordered" evidence="1">
    <location>
        <begin position="289"/>
        <end position="368"/>
    </location>
</feature>
<feature type="compositionally biased region" description="Low complexity" evidence="1">
    <location>
        <begin position="405"/>
        <end position="414"/>
    </location>
</feature>
<dbReference type="OMA" id="GDAMACI"/>
<organism evidence="2 3">
    <name type="scientific">Vitrella brassicaformis (strain CCMP3155)</name>
    <dbReference type="NCBI Taxonomy" id="1169540"/>
    <lineage>
        <taxon>Eukaryota</taxon>
        <taxon>Sar</taxon>
        <taxon>Alveolata</taxon>
        <taxon>Colpodellida</taxon>
        <taxon>Vitrellaceae</taxon>
        <taxon>Vitrella</taxon>
    </lineage>
</organism>
<accession>A0A0G4EB01</accession>
<dbReference type="AlphaFoldDB" id="A0A0G4EB01"/>
<gene>
    <name evidence="2" type="ORF">Vbra_20156</name>
</gene>
<keyword evidence="3" id="KW-1185">Reference proteome</keyword>
<feature type="compositionally biased region" description="Basic and acidic residues" evidence="1">
    <location>
        <begin position="130"/>
        <end position="142"/>
    </location>
</feature>
<dbReference type="InParanoid" id="A0A0G4EB01"/>
<feature type="compositionally biased region" description="Basic and acidic residues" evidence="1">
    <location>
        <begin position="544"/>
        <end position="561"/>
    </location>
</feature>
<evidence type="ECO:0000313" key="3">
    <source>
        <dbReference type="Proteomes" id="UP000041254"/>
    </source>
</evidence>
<evidence type="ECO:0000256" key="1">
    <source>
        <dbReference type="SAM" id="MobiDB-lite"/>
    </source>
</evidence>
<feature type="compositionally biased region" description="Low complexity" evidence="1">
    <location>
        <begin position="322"/>
        <end position="334"/>
    </location>
</feature>
<reference evidence="2 3" key="1">
    <citation type="submission" date="2014-11" db="EMBL/GenBank/DDBJ databases">
        <authorList>
            <person name="Zhu J."/>
            <person name="Qi W."/>
            <person name="Song R."/>
        </authorList>
    </citation>
    <scope>NUCLEOTIDE SEQUENCE [LARGE SCALE GENOMIC DNA]</scope>
</reference>
<proteinExistence type="predicted"/>
<name>A0A0G4EB01_VITBC</name>
<feature type="compositionally biased region" description="Low complexity" evidence="1">
    <location>
        <begin position="424"/>
        <end position="442"/>
    </location>
</feature>
<dbReference type="Proteomes" id="UP000041254">
    <property type="component" value="Unassembled WGS sequence"/>
</dbReference>